<reference evidence="2 3" key="1">
    <citation type="submission" date="2018-12" db="EMBL/GenBank/DDBJ databases">
        <authorList>
            <person name="Criscuolo A."/>
        </authorList>
    </citation>
    <scope>NUCLEOTIDE SEQUENCE [LARGE SCALE GENOMIC DNA]</scope>
    <source>
        <strain evidence="2">ACIP1116241</strain>
    </source>
</reference>
<accession>A0A3S4GKM1</accession>
<feature type="transmembrane region" description="Helical" evidence="1">
    <location>
        <begin position="47"/>
        <end position="68"/>
    </location>
</feature>
<dbReference type="AlphaFoldDB" id="A0A3S4GKM1"/>
<evidence type="ECO:0000313" key="2">
    <source>
        <dbReference type="EMBL" id="VDS06909.1"/>
    </source>
</evidence>
<keyword evidence="3" id="KW-1185">Reference proteome</keyword>
<organism evidence="2 3">
    <name type="scientific">Paracoccus haematequi</name>
    <dbReference type="NCBI Taxonomy" id="2491866"/>
    <lineage>
        <taxon>Bacteria</taxon>
        <taxon>Pseudomonadati</taxon>
        <taxon>Pseudomonadota</taxon>
        <taxon>Alphaproteobacteria</taxon>
        <taxon>Rhodobacterales</taxon>
        <taxon>Paracoccaceae</taxon>
        <taxon>Paracoccus</taxon>
    </lineage>
</organism>
<sequence>MPARSFDRRAEPCPIIDFGVPFMFDIQTELHLRRIGQDAPAAVHGRIGAAAVLVIACVSGLTVLAAGMG</sequence>
<keyword evidence="1" id="KW-1133">Transmembrane helix</keyword>
<dbReference type="RefSeq" id="WP_164555089.1">
    <property type="nucleotide sequence ID" value="NZ_UZWE01000012.1"/>
</dbReference>
<keyword evidence="1" id="KW-0472">Membrane</keyword>
<evidence type="ECO:0000313" key="3">
    <source>
        <dbReference type="Proteomes" id="UP000270743"/>
    </source>
</evidence>
<protein>
    <submittedName>
        <fullName evidence="2">Uncharacterized protein</fullName>
    </submittedName>
</protein>
<gene>
    <name evidence="2" type="ORF">PARHAE_00080</name>
</gene>
<name>A0A3S4GKM1_9RHOB</name>
<keyword evidence="1" id="KW-0812">Transmembrane</keyword>
<proteinExistence type="predicted"/>
<dbReference type="Proteomes" id="UP000270743">
    <property type="component" value="Unassembled WGS sequence"/>
</dbReference>
<dbReference type="EMBL" id="UZWE01000012">
    <property type="protein sequence ID" value="VDS06909.1"/>
    <property type="molecule type" value="Genomic_DNA"/>
</dbReference>
<evidence type="ECO:0000256" key="1">
    <source>
        <dbReference type="SAM" id="Phobius"/>
    </source>
</evidence>